<dbReference type="InterPro" id="IPR049222">
    <property type="entry name" value="DUF6870"/>
</dbReference>
<comment type="caution">
    <text evidence="2">The sequence shown here is derived from an EMBL/GenBank/DDBJ whole genome shotgun (WGS) entry which is preliminary data.</text>
</comment>
<dbReference type="AlphaFoldDB" id="C0CY91"/>
<evidence type="ECO:0000259" key="1">
    <source>
        <dbReference type="Pfam" id="PF21757"/>
    </source>
</evidence>
<protein>
    <recommendedName>
        <fullName evidence="1">DUF6870 domain-containing protein</fullName>
    </recommendedName>
</protein>
<dbReference type="HOGENOM" id="CLU_1988715_0_0_9"/>
<proteinExistence type="predicted"/>
<organism evidence="2 3">
    <name type="scientific">[Clostridium] asparagiforme DSM 15981</name>
    <dbReference type="NCBI Taxonomy" id="518636"/>
    <lineage>
        <taxon>Bacteria</taxon>
        <taxon>Bacillati</taxon>
        <taxon>Bacillota</taxon>
        <taxon>Clostridia</taxon>
        <taxon>Lachnospirales</taxon>
        <taxon>Lachnospiraceae</taxon>
        <taxon>Enterocloster</taxon>
    </lineage>
</organism>
<evidence type="ECO:0000313" key="3">
    <source>
        <dbReference type="Proteomes" id="UP000004756"/>
    </source>
</evidence>
<dbReference type="Proteomes" id="UP000004756">
    <property type="component" value="Unassembled WGS sequence"/>
</dbReference>
<dbReference type="EMBL" id="ACCJ01000107">
    <property type="protein sequence ID" value="EEG55946.1"/>
    <property type="molecule type" value="Genomic_DNA"/>
</dbReference>
<reference evidence="2 3" key="1">
    <citation type="submission" date="2009-02" db="EMBL/GenBank/DDBJ databases">
        <title>Draft genome sequence of Clostridium asparagiforme (DSM 15981).</title>
        <authorList>
            <person name="Sudarsanam P."/>
            <person name="Ley R."/>
            <person name="Guruge J."/>
            <person name="Turnbaugh P.J."/>
            <person name="Mahowald M."/>
            <person name="Liep D."/>
            <person name="Gordon J."/>
        </authorList>
    </citation>
    <scope>NUCLEOTIDE SEQUENCE [LARGE SCALE GENOMIC DNA]</scope>
    <source>
        <strain evidence="2 3">DSM 15981</strain>
    </source>
</reference>
<accession>C0CY91</accession>
<sequence length="125" mass="14263">MGRGETPVRLQLTTARFCLISHIVQAGAHILYYAANREGKKMITKLQLQQMRNVDITQVDRSTLVDISNIHIDSSLPAAKKMQSYLEQIVNPYCFLCGDTPVRIRFVAEDRTLKQSLCDYFLSLK</sequence>
<name>C0CY91_9FIRM</name>
<gene>
    <name evidence="2" type="ORF">CLOSTASPAR_01967</name>
</gene>
<dbReference type="Pfam" id="PF21757">
    <property type="entry name" value="DUF6870"/>
    <property type="match status" value="1"/>
</dbReference>
<feature type="domain" description="DUF6870" evidence="1">
    <location>
        <begin position="51"/>
        <end position="120"/>
    </location>
</feature>
<keyword evidence="3" id="KW-1185">Reference proteome</keyword>
<evidence type="ECO:0000313" key="2">
    <source>
        <dbReference type="EMBL" id="EEG55946.1"/>
    </source>
</evidence>